<evidence type="ECO:0000313" key="3">
    <source>
        <dbReference type="Proteomes" id="UP000238322"/>
    </source>
</evidence>
<dbReference type="Pfam" id="PF13181">
    <property type="entry name" value="TPR_8"/>
    <property type="match status" value="2"/>
</dbReference>
<comment type="caution">
    <text evidence="2">The sequence shown here is derived from an EMBL/GenBank/DDBJ whole genome shotgun (WGS) entry which is preliminary data.</text>
</comment>
<dbReference type="EMBL" id="PUHY01000016">
    <property type="protein sequence ID" value="PQO28648.1"/>
    <property type="molecule type" value="Genomic_DNA"/>
</dbReference>
<proteinExistence type="predicted"/>
<evidence type="ECO:0000256" key="1">
    <source>
        <dbReference type="PROSITE-ProRule" id="PRU00339"/>
    </source>
</evidence>
<reference evidence="2 3" key="1">
    <citation type="submission" date="2018-02" db="EMBL/GenBank/DDBJ databases">
        <title>Comparative genomes isolates from brazilian mangrove.</title>
        <authorList>
            <person name="Araujo J.E."/>
            <person name="Taketani R.G."/>
            <person name="Silva M.C.P."/>
            <person name="Loureco M.V."/>
            <person name="Andreote F.D."/>
        </authorList>
    </citation>
    <scope>NUCLEOTIDE SEQUENCE [LARGE SCALE GENOMIC DNA]</scope>
    <source>
        <strain evidence="2 3">Hex-1 MGV</strain>
    </source>
</reference>
<dbReference type="InterPro" id="IPR019734">
    <property type="entry name" value="TPR_rpt"/>
</dbReference>
<organism evidence="2 3">
    <name type="scientific">Blastopirellula marina</name>
    <dbReference type="NCBI Taxonomy" id="124"/>
    <lineage>
        <taxon>Bacteria</taxon>
        <taxon>Pseudomonadati</taxon>
        <taxon>Planctomycetota</taxon>
        <taxon>Planctomycetia</taxon>
        <taxon>Pirellulales</taxon>
        <taxon>Pirellulaceae</taxon>
        <taxon>Blastopirellula</taxon>
    </lineage>
</organism>
<dbReference type="SUPFAM" id="SSF48452">
    <property type="entry name" value="TPR-like"/>
    <property type="match status" value="1"/>
</dbReference>
<dbReference type="RefSeq" id="WP_105333315.1">
    <property type="nucleotide sequence ID" value="NZ_PUHY01000016.1"/>
</dbReference>
<protein>
    <recommendedName>
        <fullName evidence="4">Tetratricopeptide repeat protein</fullName>
    </recommendedName>
</protein>
<dbReference type="PANTHER" id="PTHR12558">
    <property type="entry name" value="CELL DIVISION CYCLE 16,23,27"/>
    <property type="match status" value="1"/>
</dbReference>
<dbReference type="Pfam" id="PF13432">
    <property type="entry name" value="TPR_16"/>
    <property type="match status" value="1"/>
</dbReference>
<feature type="repeat" description="TPR" evidence="1">
    <location>
        <begin position="140"/>
        <end position="173"/>
    </location>
</feature>
<evidence type="ECO:0000313" key="2">
    <source>
        <dbReference type="EMBL" id="PQO28648.1"/>
    </source>
</evidence>
<dbReference type="Gene3D" id="1.25.40.10">
    <property type="entry name" value="Tetratricopeptide repeat domain"/>
    <property type="match status" value="1"/>
</dbReference>
<dbReference type="PANTHER" id="PTHR12558:SF13">
    <property type="entry name" value="CELL DIVISION CYCLE PROTEIN 27 HOMOLOG"/>
    <property type="match status" value="1"/>
</dbReference>
<dbReference type="PROSITE" id="PS50005">
    <property type="entry name" value="TPR"/>
    <property type="match status" value="2"/>
</dbReference>
<dbReference type="Proteomes" id="UP000238322">
    <property type="component" value="Unassembled WGS sequence"/>
</dbReference>
<gene>
    <name evidence="2" type="ORF">C5Y83_29040</name>
</gene>
<dbReference type="InterPro" id="IPR011990">
    <property type="entry name" value="TPR-like_helical_dom_sf"/>
</dbReference>
<dbReference type="SMART" id="SM00028">
    <property type="entry name" value="TPR"/>
    <property type="match status" value="3"/>
</dbReference>
<keyword evidence="1" id="KW-0802">TPR repeat</keyword>
<feature type="repeat" description="TPR" evidence="1">
    <location>
        <begin position="72"/>
        <end position="105"/>
    </location>
</feature>
<dbReference type="OrthoDB" id="9790037at2"/>
<sequence>MHKDDTLHRCEELEEAELFDDALDLLNEAVLSAPYDPDYLIMRGRLLSLRFSDHAAAIADLLEARRFTPRSCELHQLLSLSYLSLNELDQAQESADTAIEIDPSDFMSHICMGRCMIMQHRFHAAKSSFEAAVTLSPTSELALKGLGESYFSMDDFENAIASFRRASDICPTTLLFIDLARSYLKLGNPEQAIYYLEQANKLPFEHGLDLVIAGYMKKALSLRETRSSS</sequence>
<name>A0A2S8F909_9BACT</name>
<dbReference type="AlphaFoldDB" id="A0A2S8F909"/>
<evidence type="ECO:0008006" key="4">
    <source>
        <dbReference type="Google" id="ProtNLM"/>
    </source>
</evidence>
<accession>A0A2S8F909</accession>